<evidence type="ECO:0000313" key="2">
    <source>
        <dbReference type="EMBL" id="GIF55036.1"/>
    </source>
</evidence>
<dbReference type="Proteomes" id="UP000624325">
    <property type="component" value="Unassembled WGS sequence"/>
</dbReference>
<keyword evidence="3" id="KW-1185">Reference proteome</keyword>
<name>A0ABQ4BWX3_9ACTN</name>
<dbReference type="EMBL" id="BONC01000005">
    <property type="protein sequence ID" value="GIF55036.1"/>
    <property type="molecule type" value="Genomic_DNA"/>
</dbReference>
<protein>
    <recommendedName>
        <fullName evidence="1">NACHT N-terminal Helical domain-containing protein</fullName>
    </recommendedName>
</protein>
<dbReference type="Gene3D" id="3.40.50.300">
    <property type="entry name" value="P-loop containing nucleotide triphosphate hydrolases"/>
    <property type="match status" value="1"/>
</dbReference>
<dbReference type="RefSeq" id="WP_203700733.1">
    <property type="nucleotide sequence ID" value="NZ_BAAALU010000005.1"/>
</dbReference>
<dbReference type="Pfam" id="PF22738">
    <property type="entry name" value="NNH7"/>
    <property type="match status" value="1"/>
</dbReference>
<dbReference type="SUPFAM" id="SSF52540">
    <property type="entry name" value="P-loop containing nucleoside triphosphate hydrolases"/>
    <property type="match status" value="1"/>
</dbReference>
<proteinExistence type="predicted"/>
<sequence>MAAKLGYADAARLLGGGESTLIKTLDKLTGGLMLGASIALPGVLSWFDAKAEFIRLSHDLVRKASEKRSGLSRYDRTQRFEAAHTVIVIVSFFEALAEADLPFRFADLELTPPEQVTIASGTATTEPIHDLLRSEPPIPLAHCGHDINLAALDGFYRDMSQNLMRFVDRLAVWERLSEGDRADFADRLDVLPDSACRRYSELLGRLGVEFPEVGFWIDLGEHAATRTELRALRAGLSRLEEALAQGSVGNAPDARRASLARAYRAELDLPVVSGGEVPAGLRVPTLGAAYLAQRFRVGAAEPSDKPNDEYWWEQHEVRDDLDEFLVGHLTSSVALTAPLLVLGQPGSGKSVLTKVLAARLPPADFMPVRVSLRDVPAAADLHEQLELAIRKATGERLEWPTLVASARDALPVVLLDGFDELLQAVGVSHTDYLRRVADFQRREAVQGRPVAVLVTSRTAVADRAHVPSGTIVLRLEPFDEPRIDAWLRVWNDTNAESFRAAGVAPLSPTAVLAQRALAEQPLLLLMLAIYDADGNALQKLGADIGEYELYERLLTTFARREIEKHQQGLSDAAMARAVEEELRTLSVVAFAMHNRGNLWITEDELQADLPALFGIPRTPPPGTDLRVPLRAAELMIGRFFFVHRARADTGVDDRRETYEFLHATFGEFLIARFTCQVLDDMAARERVTTMSLAATPVDDDLLHSLLSFTPLTFSTAIPGFVEERMATLDRHALADLTTRLYRAAAESPAARRYGDYRPRRLPDAARYAAYSANLLLLTLCAAGHVSYADLNSTGEHAVSAWCRQALLWRSQLDVDAWGTLVNAIRVQRLWDRRVRVVHLSFFGDEPRDAEPVDPYWTYDLPPGHADRGTTGLTNYDESPEFFLRRAQFECEMVDDVVGHTLEPLARTLDTSVHTFAAWLPDAAPSAAHALLDAWLSPLREETADERRKSYARAAGIATHDWPPWSREQRLGFASLVLDRLATDDHVQPRVVAEVLHRLVGEGDLDLAKERPNHLLRCVLAFFGRDRECDPLLWAIIDATWERIVDADAADHLAIEVLLRVHELGLVPEGGMIGGAVWMVRGGWPGALELRPDLERRLAALDATEAATLTPDHLSDLGAGRDTELVQDVAHMDRGRLG</sequence>
<dbReference type="InterPro" id="IPR027417">
    <property type="entry name" value="P-loop_NTPase"/>
</dbReference>
<comment type="caution">
    <text evidence="2">The sequence shown here is derived from an EMBL/GenBank/DDBJ whole genome shotgun (WGS) entry which is preliminary data.</text>
</comment>
<evidence type="ECO:0000259" key="1">
    <source>
        <dbReference type="Pfam" id="PF22738"/>
    </source>
</evidence>
<evidence type="ECO:0000313" key="3">
    <source>
        <dbReference type="Proteomes" id="UP000624325"/>
    </source>
</evidence>
<feature type="domain" description="NACHT N-terminal Helical" evidence="1">
    <location>
        <begin position="3"/>
        <end position="221"/>
    </location>
</feature>
<organism evidence="2 3">
    <name type="scientific">Asanoa iriomotensis</name>
    <dbReference type="NCBI Taxonomy" id="234613"/>
    <lineage>
        <taxon>Bacteria</taxon>
        <taxon>Bacillati</taxon>
        <taxon>Actinomycetota</taxon>
        <taxon>Actinomycetes</taxon>
        <taxon>Micromonosporales</taxon>
        <taxon>Micromonosporaceae</taxon>
        <taxon>Asanoa</taxon>
    </lineage>
</organism>
<accession>A0ABQ4BWX3</accession>
<gene>
    <name evidence="2" type="ORF">Air01nite_11310</name>
</gene>
<dbReference type="InterPro" id="IPR054567">
    <property type="entry name" value="NNH7"/>
</dbReference>
<reference evidence="2 3" key="1">
    <citation type="submission" date="2021-01" db="EMBL/GenBank/DDBJ databases">
        <title>Whole genome shotgun sequence of Asanoa iriomotensis NBRC 100142.</title>
        <authorList>
            <person name="Komaki H."/>
            <person name="Tamura T."/>
        </authorList>
    </citation>
    <scope>NUCLEOTIDE SEQUENCE [LARGE SCALE GENOMIC DNA]</scope>
    <source>
        <strain evidence="2 3">NBRC 100142</strain>
    </source>
</reference>